<proteinExistence type="predicted"/>
<keyword evidence="1" id="KW-0812">Transmembrane</keyword>
<evidence type="ECO:0000313" key="2">
    <source>
        <dbReference type="EMBL" id="SDC54706.1"/>
    </source>
</evidence>
<dbReference type="EMBL" id="FMZH01000002">
    <property type="protein sequence ID" value="SDC54706.1"/>
    <property type="molecule type" value="Genomic_DNA"/>
</dbReference>
<protein>
    <submittedName>
        <fullName evidence="2">Uncharacterized protein</fullName>
    </submittedName>
</protein>
<sequence>MLIKLHTPVFRFFRPKTETIKKTPVQLTRAQWITADRIVIAVMFIATIIGAILF</sequence>
<dbReference type="Proteomes" id="UP000199455">
    <property type="component" value="Unassembled WGS sequence"/>
</dbReference>
<keyword evidence="1" id="KW-0472">Membrane</keyword>
<evidence type="ECO:0000256" key="1">
    <source>
        <dbReference type="SAM" id="Phobius"/>
    </source>
</evidence>
<dbReference type="RefSeq" id="WP_156131564.1">
    <property type="nucleotide sequence ID" value="NZ_FMZH01000002.1"/>
</dbReference>
<accession>A0A1G6MI81</accession>
<keyword evidence="3" id="KW-1185">Reference proteome</keyword>
<gene>
    <name evidence="2" type="ORF">SAMN04488024_102336</name>
</gene>
<keyword evidence="1" id="KW-1133">Transmembrane helix</keyword>
<dbReference type="AlphaFoldDB" id="A0A1G6MI81"/>
<reference evidence="3" key="1">
    <citation type="submission" date="2016-10" db="EMBL/GenBank/DDBJ databases">
        <authorList>
            <person name="Varghese N."/>
            <person name="Submissions S."/>
        </authorList>
    </citation>
    <scope>NUCLEOTIDE SEQUENCE [LARGE SCALE GENOMIC DNA]</scope>
    <source>
        <strain evidence="3">DSM 18609</strain>
    </source>
</reference>
<feature type="transmembrane region" description="Helical" evidence="1">
    <location>
        <begin position="32"/>
        <end position="53"/>
    </location>
</feature>
<evidence type="ECO:0000313" key="3">
    <source>
        <dbReference type="Proteomes" id="UP000199455"/>
    </source>
</evidence>
<organism evidence="2 3">
    <name type="scientific">Pedobacter soli</name>
    <dbReference type="NCBI Taxonomy" id="390242"/>
    <lineage>
        <taxon>Bacteria</taxon>
        <taxon>Pseudomonadati</taxon>
        <taxon>Bacteroidota</taxon>
        <taxon>Sphingobacteriia</taxon>
        <taxon>Sphingobacteriales</taxon>
        <taxon>Sphingobacteriaceae</taxon>
        <taxon>Pedobacter</taxon>
    </lineage>
</organism>
<name>A0A1G6MI81_9SPHI</name>